<evidence type="ECO:0000313" key="3">
    <source>
        <dbReference type="Proteomes" id="UP000644441"/>
    </source>
</evidence>
<evidence type="ECO:0000259" key="1">
    <source>
        <dbReference type="PROSITE" id="PS51379"/>
    </source>
</evidence>
<keyword evidence="3" id="KW-1185">Reference proteome</keyword>
<dbReference type="SUPFAM" id="SSF54862">
    <property type="entry name" value="4Fe-4S ferredoxins"/>
    <property type="match status" value="1"/>
</dbReference>
<organism evidence="2 3">
    <name type="scientific">Alloalcanivorax venustensis ISO4</name>
    <dbReference type="NCBI Taxonomy" id="1177184"/>
    <lineage>
        <taxon>Bacteria</taxon>
        <taxon>Pseudomonadati</taxon>
        <taxon>Pseudomonadota</taxon>
        <taxon>Gammaproteobacteria</taxon>
        <taxon>Oceanospirillales</taxon>
        <taxon>Alcanivoracaceae</taxon>
        <taxon>Alloalcanivorax</taxon>
    </lineage>
</organism>
<feature type="domain" description="4Fe-4S ferredoxin-type" evidence="1">
    <location>
        <begin position="797"/>
        <end position="828"/>
    </location>
</feature>
<dbReference type="Gene3D" id="2.40.40.20">
    <property type="match status" value="1"/>
</dbReference>
<dbReference type="Pfam" id="PF13247">
    <property type="entry name" value="Fer4_11"/>
    <property type="match status" value="1"/>
</dbReference>
<dbReference type="EMBL" id="ARXR01000023">
    <property type="protein sequence ID" value="MBF5053829.1"/>
    <property type="molecule type" value="Genomic_DNA"/>
</dbReference>
<dbReference type="NCBIfam" id="TIGR04519">
    <property type="entry name" value="MoCo_extend_TAT"/>
    <property type="match status" value="1"/>
</dbReference>
<comment type="caution">
    <text evidence="2">The sequence shown here is derived from an EMBL/GenBank/DDBJ whole genome shotgun (WGS) entry which is preliminary data.</text>
</comment>
<protein>
    <recommendedName>
        <fullName evidence="1">4Fe-4S ferredoxin-type domain-containing protein</fullName>
    </recommendedName>
</protein>
<dbReference type="CDD" id="cd10551">
    <property type="entry name" value="PsrB"/>
    <property type="match status" value="1"/>
</dbReference>
<dbReference type="PANTHER" id="PTHR42783">
    <property type="entry name" value="GLUTAMATE SYNTHASE [NADPH] SMALL CHAIN"/>
    <property type="match status" value="1"/>
</dbReference>
<dbReference type="Gene3D" id="3.40.50.740">
    <property type="match status" value="1"/>
</dbReference>
<dbReference type="CDD" id="cd02784">
    <property type="entry name" value="MopB_CT_PHLH"/>
    <property type="match status" value="1"/>
</dbReference>
<accession>A0ABS0AIS2</accession>
<dbReference type="InterPro" id="IPR009010">
    <property type="entry name" value="Asp_de-COase-like_dom_sf"/>
</dbReference>
<sequence length="985" mass="108471">MAALRRKLAGRSGRHYWRSLEELADSDDFQRLLEEEFPRLAPLWEGRVSRRGLLGLMAASLALGGLTGCKPQPEERIAPYTRRPEDLLPGRARWYASTLPLDGYARGVLVKTFQGRPVKVEGNPEHPASLGATDSIAQAEILGLYDPDRSQTIRYQGTAGSDAAFLEQLQAQRRHWAAGERRLCLLTGSLTSPSQHALIERLKRLYPSTRWYRHEPLANGAARQGTRQLFGEPREARYRLDRARVILDLDADMLGSGPAKLVHARHAMGRRRPDREDALLNRLYSVESTPSITGASSDHRLPLAAAEVPALAAALAARLGVPGMADQAENSPVDPAWLDALAEDLRRAGAKAVVIPGDTQPAALHALAHAINHHLGAAGTSVEYSAPVAPAADGDLADLSRAMGEGRVDALLMLNVNPVYNAPAGLAFEERLARVPFSVHCGQYRDETGRAALWHLPAAHPLESWDDARAFDGTVSLMQPTIVPLFGGYTAQQVLAAFAGRYRADPRELVREHWRQALPGADFERHWHSALQQGWIDGTALPASLPTLRNTPPPPPPTDRDGLLLQWRADPALHDGHYANNGWLQELPRPLTQLTWDGAALISPALAEREGLSEGQRVRLTLAGRSLDTPVWIQPGQPARAITLFLGQGRRDAGRVGNGVGVNAYRLMPDHGAFAAGGVTLEVLGDRAALASTQQHHNMAGRDLLRETDLAHFQEEPGFAQPDRVEEPISLYPEWDYPDHAWGMSIDLNSCIGCNACITACQAENNIPIVGPEEVRRGREMHWIRVDRYYAGPLDDPSMHFQPVPCMHCEKAPCEYVCPVEATQHSSEGLNEMIYNRCVGTRYCSQNCPYKVRRFNWYHYTEATAELATPAAAHNPDVTVRSRGVMEKCTYCVQRINQAETDARNEDRPLEDGELRTACQQVCPSEAIEFGDLNDRHSAVSRAKASPLNYAMLEELNTRPRTTYLAGVRNPNPAIQALEAREAPA</sequence>
<evidence type="ECO:0000313" key="2">
    <source>
        <dbReference type="EMBL" id="MBF5053829.1"/>
    </source>
</evidence>
<dbReference type="Proteomes" id="UP000644441">
    <property type="component" value="Unassembled WGS sequence"/>
</dbReference>
<dbReference type="Gene3D" id="3.30.70.20">
    <property type="match status" value="2"/>
</dbReference>
<gene>
    <name evidence="2" type="ORF">ISO4_02431</name>
</gene>
<reference evidence="2 3" key="1">
    <citation type="submission" date="2012-09" db="EMBL/GenBank/DDBJ databases">
        <title>Genome Sequence of alkane-degrading Bacterium Alcanivorax venustensis ISO4.</title>
        <authorList>
            <person name="Lai Q."/>
            <person name="Shao Z."/>
        </authorList>
    </citation>
    <scope>NUCLEOTIDE SEQUENCE [LARGE SCALE GENOMIC DNA]</scope>
    <source>
        <strain evidence="2 3">ISO4</strain>
    </source>
</reference>
<dbReference type="InterPro" id="IPR030948">
    <property type="entry name" value="TAT_var_transloc_signal_dom"/>
</dbReference>
<dbReference type="PROSITE" id="PS51379">
    <property type="entry name" value="4FE4S_FER_2"/>
    <property type="match status" value="3"/>
</dbReference>
<dbReference type="SUPFAM" id="SSF50692">
    <property type="entry name" value="ADC-like"/>
    <property type="match status" value="1"/>
</dbReference>
<proteinExistence type="predicted"/>
<dbReference type="InterPro" id="IPR017896">
    <property type="entry name" value="4Fe4S_Fe-S-bd"/>
</dbReference>
<name>A0ABS0AIS2_9GAMM</name>
<dbReference type="PANTHER" id="PTHR42783:SF3">
    <property type="entry name" value="GLUTAMATE SYNTHASE [NADPH] SMALL CHAIN-RELATED"/>
    <property type="match status" value="1"/>
</dbReference>
<feature type="domain" description="4Fe-4S ferredoxin-type" evidence="1">
    <location>
        <begin position="742"/>
        <end position="772"/>
    </location>
</feature>
<feature type="domain" description="4Fe-4S ferredoxin-type" evidence="1">
    <location>
        <begin position="829"/>
        <end position="858"/>
    </location>
</feature>
<dbReference type="SUPFAM" id="SSF53706">
    <property type="entry name" value="Formate dehydrogenase/DMSO reductase, domains 1-3"/>
    <property type="match status" value="1"/>
</dbReference>